<dbReference type="GO" id="GO:0008270">
    <property type="term" value="F:zinc ion binding"/>
    <property type="evidence" value="ECO:0007669"/>
    <property type="project" value="InterPro"/>
</dbReference>
<dbReference type="AlphaFoldDB" id="A0A8H3U0G0"/>
<comment type="caution">
    <text evidence="6">The sequence shown here is derived from an EMBL/GenBank/DDBJ whole genome shotgun (WGS) entry which is preliminary data.</text>
</comment>
<feature type="region of interest" description="Disordered" evidence="4">
    <location>
        <begin position="352"/>
        <end position="395"/>
    </location>
</feature>
<comment type="subcellular location">
    <subcellularLocation>
        <location evidence="1">Nucleus</location>
    </subcellularLocation>
</comment>
<feature type="region of interest" description="Disordered" evidence="4">
    <location>
        <begin position="243"/>
        <end position="262"/>
    </location>
</feature>
<evidence type="ECO:0000313" key="6">
    <source>
        <dbReference type="EMBL" id="GHJ90225.1"/>
    </source>
</evidence>
<dbReference type="PANTHER" id="PTHR31001">
    <property type="entry name" value="UNCHARACTERIZED TRANSCRIPTIONAL REGULATORY PROTEIN"/>
    <property type="match status" value="1"/>
</dbReference>
<feature type="domain" description="Zn(2)-C6 fungal-type" evidence="5">
    <location>
        <begin position="52"/>
        <end position="83"/>
    </location>
</feature>
<protein>
    <recommendedName>
        <fullName evidence="5">Zn(2)-C6 fungal-type domain-containing protein</fullName>
    </recommendedName>
</protein>
<sequence>MSAQPATATSAWHRNLSKISQPAEASLLKPLPPFSFQQTQGSSIRKHRNVASCVNCRKRKTKCDRVWPCTPCKLRKEEHLCVEYVKEPIDRPTGYTHVVDFGLLSQRVVQLENILSRLIRRVDDPREYDDLLVELEPIIAVKGQEPYRKGSDKGKGRKEPEGDDDKDIEDDEYDEDEQTPSVGGSSRRFSFASTIPSRNVPIQPYPSTTRPAQTPIAANVPLHSMYPDSSLLTHRTSTGIGDIVSPTHPHQPLARHRSGSTSFSNYPQPRLNQLAHANGRVVTPSERDSYALGSTATNLSHANLSLVQAHDTATGIGIGVEAPSRAPSETEHAAALTLEDMALGRGGNIERAAGRKAEEDKPSMREEQLPGDLAMGLDPRGKSTPDRLASDHPGLRNLPSPLQAQYIINFYLRNVDYLIRCIHVPTFQQQCRAFWVRPPNTPYSLEEMAFVALYAACLTVGLHLMGEPGRRDLGLSDDLAGKLTSSWWDVCFVALEKADWMQVHSITSLQAVIVVGLYLPAVHRSEFHWTLCGTAIKIAYALGLSRLGPENPSANAEDVRKRYGSRWAGAIDREVARRVWYALVELDWIFSKEHNYTYTIQMESNKTAEPANVNDDDLSNDKPIISQPRDIHTGMSYVLNRLQLLYPLQRLVQQVNLSGRQRYTYVMEAHAEFEVVINNVSAFYRTNADITHFASDAESMRQIAIESEVLKNAINLRLLRLHRVYFAQSFQDPKYMLSREVCLNSAFSFLEAFGGPVAPSVEARYWPQTYGLFTSTVILYLNLCRVPDNQVEKAASDVQKGINALRRISGLRGLHGTADALQKLLNEEFASRRSLADSKTAGKRKADDLQDDRSGKKQYTDAQTPSVAGSGHTPLITQPLEFDNNLSLFTDLPFLSEDQNIMDILNFTIPDVDYSAFNLTDETFG</sequence>
<dbReference type="SMART" id="SM00066">
    <property type="entry name" value="GAL4"/>
    <property type="match status" value="1"/>
</dbReference>
<feature type="region of interest" description="Disordered" evidence="4">
    <location>
        <begin position="146"/>
        <end position="211"/>
    </location>
</feature>
<dbReference type="GO" id="GO:0006351">
    <property type="term" value="P:DNA-templated transcription"/>
    <property type="evidence" value="ECO:0007669"/>
    <property type="project" value="InterPro"/>
</dbReference>
<feature type="compositionally biased region" description="Basic and acidic residues" evidence="4">
    <location>
        <begin position="844"/>
        <end position="859"/>
    </location>
</feature>
<dbReference type="Gene3D" id="4.10.240.10">
    <property type="entry name" value="Zn(2)-C6 fungal-type DNA-binding domain"/>
    <property type="match status" value="1"/>
</dbReference>
<evidence type="ECO:0000256" key="1">
    <source>
        <dbReference type="ARBA" id="ARBA00004123"/>
    </source>
</evidence>
<dbReference type="OrthoDB" id="3364175at2759"/>
<feature type="compositionally biased region" description="Basic and acidic residues" evidence="4">
    <location>
        <begin position="379"/>
        <end position="394"/>
    </location>
</feature>
<reference evidence="6" key="1">
    <citation type="submission" date="2020-07" db="EMBL/GenBank/DDBJ databases">
        <title>Draft Genome Sequence of a Deep-Sea Yeast, Naganishia (Cryptococcus) liquefaciens strain N6.</title>
        <authorList>
            <person name="Han Y.W."/>
            <person name="Kajitani R."/>
            <person name="Morimoto H."/>
            <person name="Parhat M."/>
            <person name="Tsubouchi H."/>
            <person name="Bakenova O."/>
            <person name="Ogata M."/>
            <person name="Argunhan B."/>
            <person name="Aoki R."/>
            <person name="Kajiwara S."/>
            <person name="Itoh T."/>
            <person name="Iwasaki H."/>
        </authorList>
    </citation>
    <scope>NUCLEOTIDE SEQUENCE</scope>
    <source>
        <strain evidence="6">N6</strain>
    </source>
</reference>
<dbReference type="PANTHER" id="PTHR31001:SF76">
    <property type="entry name" value="ZN(2)-C6 FUNGAL-TYPE DOMAIN-CONTAINING PROTEIN"/>
    <property type="match status" value="1"/>
</dbReference>
<dbReference type="CDD" id="cd00067">
    <property type="entry name" value="GAL4"/>
    <property type="match status" value="1"/>
</dbReference>
<dbReference type="EMBL" id="BLZA01000057">
    <property type="protein sequence ID" value="GHJ90225.1"/>
    <property type="molecule type" value="Genomic_DNA"/>
</dbReference>
<feature type="compositionally biased region" description="Basic and acidic residues" evidence="4">
    <location>
        <begin position="352"/>
        <end position="368"/>
    </location>
</feature>
<dbReference type="PROSITE" id="PS00463">
    <property type="entry name" value="ZN2_CY6_FUNGAL_1"/>
    <property type="match status" value="1"/>
</dbReference>
<keyword evidence="2" id="KW-0479">Metal-binding</keyword>
<evidence type="ECO:0000256" key="2">
    <source>
        <dbReference type="ARBA" id="ARBA00022723"/>
    </source>
</evidence>
<keyword evidence="3" id="KW-0539">Nucleus</keyword>
<evidence type="ECO:0000313" key="7">
    <source>
        <dbReference type="Proteomes" id="UP000620104"/>
    </source>
</evidence>
<dbReference type="Proteomes" id="UP000620104">
    <property type="component" value="Unassembled WGS sequence"/>
</dbReference>
<evidence type="ECO:0000259" key="5">
    <source>
        <dbReference type="PROSITE" id="PS50048"/>
    </source>
</evidence>
<dbReference type="GO" id="GO:0003677">
    <property type="term" value="F:DNA binding"/>
    <property type="evidence" value="ECO:0007669"/>
    <property type="project" value="InterPro"/>
</dbReference>
<evidence type="ECO:0000256" key="4">
    <source>
        <dbReference type="SAM" id="MobiDB-lite"/>
    </source>
</evidence>
<dbReference type="InterPro" id="IPR001138">
    <property type="entry name" value="Zn2Cys6_DnaBD"/>
</dbReference>
<keyword evidence="7" id="KW-1185">Reference proteome</keyword>
<dbReference type="InterPro" id="IPR036864">
    <property type="entry name" value="Zn2-C6_fun-type_DNA-bd_sf"/>
</dbReference>
<gene>
    <name evidence="6" type="ORF">NliqN6_6627</name>
</gene>
<accession>A0A8H3U0G0</accession>
<dbReference type="CDD" id="cd12148">
    <property type="entry name" value="fungal_TF_MHR"/>
    <property type="match status" value="1"/>
</dbReference>
<dbReference type="PROSITE" id="PS50048">
    <property type="entry name" value="ZN2_CY6_FUNGAL_2"/>
    <property type="match status" value="1"/>
</dbReference>
<name>A0A8H3U0G0_9TREE</name>
<organism evidence="6 7">
    <name type="scientific">Naganishia liquefaciens</name>
    <dbReference type="NCBI Taxonomy" id="104408"/>
    <lineage>
        <taxon>Eukaryota</taxon>
        <taxon>Fungi</taxon>
        <taxon>Dikarya</taxon>
        <taxon>Basidiomycota</taxon>
        <taxon>Agaricomycotina</taxon>
        <taxon>Tremellomycetes</taxon>
        <taxon>Filobasidiales</taxon>
        <taxon>Filobasidiaceae</taxon>
        <taxon>Naganishia</taxon>
    </lineage>
</organism>
<evidence type="ECO:0000256" key="3">
    <source>
        <dbReference type="ARBA" id="ARBA00023242"/>
    </source>
</evidence>
<feature type="region of interest" description="Disordered" evidence="4">
    <location>
        <begin position="836"/>
        <end position="874"/>
    </location>
</feature>
<dbReference type="GO" id="GO:0000981">
    <property type="term" value="F:DNA-binding transcription factor activity, RNA polymerase II-specific"/>
    <property type="evidence" value="ECO:0007669"/>
    <property type="project" value="InterPro"/>
</dbReference>
<feature type="compositionally biased region" description="Polar residues" evidence="4">
    <location>
        <begin position="179"/>
        <end position="197"/>
    </location>
</feature>
<dbReference type="GO" id="GO:0005634">
    <property type="term" value="C:nucleus"/>
    <property type="evidence" value="ECO:0007669"/>
    <property type="project" value="UniProtKB-SubCell"/>
</dbReference>
<feature type="compositionally biased region" description="Acidic residues" evidence="4">
    <location>
        <begin position="161"/>
        <end position="178"/>
    </location>
</feature>
<feature type="compositionally biased region" description="Basic and acidic residues" evidence="4">
    <location>
        <begin position="146"/>
        <end position="160"/>
    </location>
</feature>
<dbReference type="InterPro" id="IPR050613">
    <property type="entry name" value="Sec_Metabolite_Reg"/>
</dbReference>
<dbReference type="SUPFAM" id="SSF57701">
    <property type="entry name" value="Zn2/Cys6 DNA-binding domain"/>
    <property type="match status" value="1"/>
</dbReference>
<dbReference type="InterPro" id="IPR007219">
    <property type="entry name" value="XnlR_reg_dom"/>
</dbReference>
<dbReference type="Pfam" id="PF04082">
    <property type="entry name" value="Fungal_trans"/>
    <property type="match status" value="1"/>
</dbReference>
<proteinExistence type="predicted"/>
<dbReference type="SMART" id="SM00906">
    <property type="entry name" value="Fungal_trans"/>
    <property type="match status" value="1"/>
</dbReference>